<organism evidence="1 2">
    <name type="scientific">Pseudomonas chlororaphis</name>
    <dbReference type="NCBI Taxonomy" id="587753"/>
    <lineage>
        <taxon>Bacteria</taxon>
        <taxon>Pseudomonadati</taxon>
        <taxon>Pseudomonadota</taxon>
        <taxon>Gammaproteobacteria</taxon>
        <taxon>Pseudomonadales</taxon>
        <taxon>Pseudomonadaceae</taxon>
        <taxon>Pseudomonas</taxon>
    </lineage>
</organism>
<dbReference type="Proteomes" id="UP000268048">
    <property type="component" value="Chromosome"/>
</dbReference>
<dbReference type="AlphaFoldDB" id="A0A3G7TS05"/>
<reference evidence="1 2" key="1">
    <citation type="submission" date="2018-03" db="EMBL/GenBank/DDBJ databases">
        <title>Diversity of phytobeneficial traits revealed by whole-genome analysis of worldwide-isolated phenazine-producing Pseudomonas spp.</title>
        <authorList>
            <person name="Biessy A."/>
            <person name="Novinscak A."/>
            <person name="Blom J."/>
            <person name="Leger G."/>
            <person name="Thomashow L.S."/>
            <person name="Cazorla F.M."/>
            <person name="Josic D."/>
            <person name="Filion M."/>
        </authorList>
    </citation>
    <scope>NUCLEOTIDE SEQUENCE [LARGE SCALE GENOMIC DNA]</scope>
    <source>
        <strain evidence="1 2">B25</strain>
    </source>
</reference>
<proteinExistence type="predicted"/>
<gene>
    <name evidence="1" type="ORF">C4K04_3387</name>
</gene>
<evidence type="ECO:0000313" key="2">
    <source>
        <dbReference type="Proteomes" id="UP000268048"/>
    </source>
</evidence>
<protein>
    <submittedName>
        <fullName evidence="1">Uncharacterized protein</fullName>
    </submittedName>
</protein>
<name>A0A3G7TS05_9PSED</name>
<accession>A0A3G7TS05</accession>
<dbReference type="RefSeq" id="WP_124320880.1">
    <property type="nucleotide sequence ID" value="NZ_CP027753.1"/>
</dbReference>
<dbReference type="EMBL" id="CP027753">
    <property type="protein sequence ID" value="AZE49059.1"/>
    <property type="molecule type" value="Genomic_DNA"/>
</dbReference>
<evidence type="ECO:0000313" key="1">
    <source>
        <dbReference type="EMBL" id="AZE49059.1"/>
    </source>
</evidence>
<sequence>MRHGRLFNKQTIALYGKLKNFGWDVLVSYDRVKTNMMLTEQQYVSKKVGVENIVTGCQSCTYRKPGF</sequence>